<dbReference type="Proteomes" id="UP000675664">
    <property type="component" value="Unassembled WGS sequence"/>
</dbReference>
<evidence type="ECO:0000259" key="7">
    <source>
        <dbReference type="PROSITE" id="PS50885"/>
    </source>
</evidence>
<keyword evidence="9" id="KW-1185">Reference proteome</keyword>
<dbReference type="PANTHER" id="PTHR43531:SF11">
    <property type="entry name" value="METHYL-ACCEPTING CHEMOTAXIS PROTEIN 3"/>
    <property type="match status" value="1"/>
</dbReference>
<organism evidence="8 9">
    <name type="scientific">Sinanaerobacter chloroacetimidivorans</name>
    <dbReference type="NCBI Taxonomy" id="2818044"/>
    <lineage>
        <taxon>Bacteria</taxon>
        <taxon>Bacillati</taxon>
        <taxon>Bacillota</taxon>
        <taxon>Clostridia</taxon>
        <taxon>Peptostreptococcales</taxon>
        <taxon>Anaerovoracaceae</taxon>
        <taxon>Sinanaerobacter</taxon>
    </lineage>
</organism>
<evidence type="ECO:0000256" key="1">
    <source>
        <dbReference type="ARBA" id="ARBA00022500"/>
    </source>
</evidence>
<evidence type="ECO:0000259" key="6">
    <source>
        <dbReference type="PROSITE" id="PS50113"/>
    </source>
</evidence>
<dbReference type="PROSITE" id="PS50111">
    <property type="entry name" value="CHEMOTAXIS_TRANSDUC_2"/>
    <property type="match status" value="1"/>
</dbReference>
<evidence type="ECO:0000256" key="2">
    <source>
        <dbReference type="ARBA" id="ARBA00029447"/>
    </source>
</evidence>
<dbReference type="PANTHER" id="PTHR43531">
    <property type="entry name" value="PROTEIN ICFG"/>
    <property type="match status" value="1"/>
</dbReference>
<dbReference type="Gene3D" id="6.10.340.10">
    <property type="match status" value="1"/>
</dbReference>
<dbReference type="Gene3D" id="1.10.287.950">
    <property type="entry name" value="Methyl-accepting chemotaxis protein"/>
    <property type="match status" value="1"/>
</dbReference>
<dbReference type="RefSeq" id="WP_227018516.1">
    <property type="nucleotide sequence ID" value="NZ_JAGSND010000006.1"/>
</dbReference>
<gene>
    <name evidence="8" type="ORF">KCX82_10930</name>
</gene>
<reference evidence="8" key="2">
    <citation type="submission" date="2021-04" db="EMBL/GenBank/DDBJ databases">
        <authorList>
            <person name="Liu J."/>
        </authorList>
    </citation>
    <scope>NUCLEOTIDE SEQUENCE</scope>
    <source>
        <strain evidence="8">BAD-6</strain>
    </source>
</reference>
<name>A0A8J8B249_9FIRM</name>
<dbReference type="GO" id="GO:0006935">
    <property type="term" value="P:chemotaxis"/>
    <property type="evidence" value="ECO:0007669"/>
    <property type="project" value="UniProtKB-KW"/>
</dbReference>
<dbReference type="InterPro" id="IPR051310">
    <property type="entry name" value="MCP_chemotaxis"/>
</dbReference>
<dbReference type="GO" id="GO:0016020">
    <property type="term" value="C:membrane"/>
    <property type="evidence" value="ECO:0007669"/>
    <property type="project" value="InterPro"/>
</dbReference>
<keyword evidence="4" id="KW-0812">Transmembrane</keyword>
<dbReference type="AlphaFoldDB" id="A0A8J8B249"/>
<evidence type="ECO:0000313" key="8">
    <source>
        <dbReference type="EMBL" id="MBR0598391.1"/>
    </source>
</evidence>
<dbReference type="GO" id="GO:0007165">
    <property type="term" value="P:signal transduction"/>
    <property type="evidence" value="ECO:0007669"/>
    <property type="project" value="UniProtKB-KW"/>
</dbReference>
<dbReference type="SUPFAM" id="SSF58104">
    <property type="entry name" value="Methyl-accepting chemotaxis protein (MCP) signaling domain"/>
    <property type="match status" value="1"/>
</dbReference>
<feature type="transmembrane region" description="Helical" evidence="4">
    <location>
        <begin position="12"/>
        <end position="33"/>
    </location>
</feature>
<protein>
    <submittedName>
        <fullName evidence="8">PAS domain-containing protein</fullName>
    </submittedName>
</protein>
<comment type="caution">
    <text evidence="8">The sequence shown here is derived from an EMBL/GenBank/DDBJ whole genome shotgun (WGS) entry which is preliminary data.</text>
</comment>
<evidence type="ECO:0000313" key="9">
    <source>
        <dbReference type="Proteomes" id="UP000675664"/>
    </source>
</evidence>
<comment type="similarity">
    <text evidence="2">Belongs to the methyl-accepting chemotaxis (MCP) protein family.</text>
</comment>
<dbReference type="CDD" id="cd06225">
    <property type="entry name" value="HAMP"/>
    <property type="match status" value="1"/>
</dbReference>
<dbReference type="Pfam" id="PF13426">
    <property type="entry name" value="PAS_9"/>
    <property type="match status" value="2"/>
</dbReference>
<feature type="domain" description="PAC" evidence="6">
    <location>
        <begin position="223"/>
        <end position="274"/>
    </location>
</feature>
<dbReference type="FunFam" id="1.10.287.950:FF:000001">
    <property type="entry name" value="Methyl-accepting chemotaxis sensory transducer"/>
    <property type="match status" value="1"/>
</dbReference>
<dbReference type="CDD" id="cd11386">
    <property type="entry name" value="MCP_signal"/>
    <property type="match status" value="1"/>
</dbReference>
<evidence type="ECO:0000256" key="3">
    <source>
        <dbReference type="PROSITE-ProRule" id="PRU00284"/>
    </source>
</evidence>
<dbReference type="SUPFAM" id="SSF55785">
    <property type="entry name" value="PYP-like sensor domain (PAS domain)"/>
    <property type="match status" value="2"/>
</dbReference>
<feature type="domain" description="Methyl-accepting transducer" evidence="5">
    <location>
        <begin position="597"/>
        <end position="826"/>
    </location>
</feature>
<dbReference type="InterPro" id="IPR000014">
    <property type="entry name" value="PAS"/>
</dbReference>
<dbReference type="SMART" id="SM00283">
    <property type="entry name" value="MA"/>
    <property type="match status" value="1"/>
</dbReference>
<dbReference type="SUPFAM" id="SSF158472">
    <property type="entry name" value="HAMP domain-like"/>
    <property type="match status" value="1"/>
</dbReference>
<dbReference type="EMBL" id="JAGSND010000006">
    <property type="protein sequence ID" value="MBR0598391.1"/>
    <property type="molecule type" value="Genomic_DNA"/>
</dbReference>
<proteinExistence type="inferred from homology"/>
<dbReference type="PROSITE" id="PS50885">
    <property type="entry name" value="HAMP"/>
    <property type="match status" value="1"/>
</dbReference>
<evidence type="ECO:0000259" key="5">
    <source>
        <dbReference type="PROSITE" id="PS50111"/>
    </source>
</evidence>
<dbReference type="Pfam" id="PF00015">
    <property type="entry name" value="MCPsignal"/>
    <property type="match status" value="1"/>
</dbReference>
<keyword evidence="3" id="KW-0807">Transducer</keyword>
<evidence type="ECO:0000256" key="4">
    <source>
        <dbReference type="SAM" id="Phobius"/>
    </source>
</evidence>
<dbReference type="PROSITE" id="PS50113">
    <property type="entry name" value="PAC"/>
    <property type="match status" value="2"/>
</dbReference>
<keyword evidence="4" id="KW-0472">Membrane</keyword>
<dbReference type="Gene3D" id="3.30.450.20">
    <property type="entry name" value="PAS domain"/>
    <property type="match status" value="2"/>
</dbReference>
<dbReference type="InterPro" id="IPR003660">
    <property type="entry name" value="HAMP_dom"/>
</dbReference>
<feature type="domain" description="PAC" evidence="6">
    <location>
        <begin position="433"/>
        <end position="484"/>
    </location>
</feature>
<dbReference type="InterPro" id="IPR000700">
    <property type="entry name" value="PAS-assoc_C"/>
</dbReference>
<dbReference type="InterPro" id="IPR035965">
    <property type="entry name" value="PAS-like_dom_sf"/>
</dbReference>
<sequence length="860" mass="96452">MRKDKKFVSLEFKNSMMILVMILINSTSIGFLVQHSKSMLLIWMFILFFCIVFFTISSRMTRKWVVSPLEMLLNAAESIAEGYPNVSVTQKTQDQMGVFIGSFSRMADHINKQFNLIRQIAEGNFNSDIFERNDPGFLLHNMRRIVNDLNKLNAEKNTYVKILDSIQVPIYIMDKEYHVTFANKSALEHTVGEMDRKEIIGLKCYEIFNCDREGCKGLDSVQPDQEISFLKNEEGLCMNVRIFPYEDKKDEVSGYVEVWNDVTEFKNIESKVQSHVTDLTSKLNNLLQTLNKLEKGEVELPQLELNRENNEGLYNAVYVIADNMKDLNLAIHHLNEAVLNGNLFYRSDSDLKGTFKQVIDGTHDIMDCYVNLLDNINSSVLIVDQDYNIQFANQFALDYSVVNTGRDKAIGSKCYHIFGCDREECKAADCIGKDEKISFIESGSGLDFAVDMIPYKDKDGKIRGIIEVSKDVTGLKNTERKIQKQLDYQKNEIEKLITNLNKLELGDLDLVVLESAGDEDTKEIADNFHQLNQSLMKSTNAIKNYIEEISEVLAEIAHKNISRGIERDYLGDFYSLKNSINYITDQYNVILSEISSAANQVEIGAQQVSLSSQDLSRGASEQAGIVEQIVATITNVAEQTKQNAVNANKANGLSSKTKEDAQNGKLQMQEMLTAMNEIKESSKNIGNIIKVIDDIAFQTNLLALNAAVEAARAGQYGKGFAVVAEEVRNLASRSSEAVKETANMIENSIHKVEIGNQMVIQTAESLNKIVNDVTDTVEIVGTIAEASLQQAEAIEQIYTGINQVSKVTQANTATAEENAAASEEMAGQAELLKSQISEFKLKENQPETLLFAMQSTNSRF</sequence>
<feature type="transmembrane region" description="Helical" evidence="4">
    <location>
        <begin position="39"/>
        <end position="56"/>
    </location>
</feature>
<keyword evidence="1" id="KW-0145">Chemotaxis</keyword>
<reference evidence="8" key="1">
    <citation type="submission" date="2021-04" db="EMBL/GenBank/DDBJ databases">
        <title>Sinoanaerobacter chloroacetimidivorans sp. nov., an obligate anaerobic bacterium isolated from anaerobic sludge.</title>
        <authorList>
            <person name="Bao Y."/>
        </authorList>
    </citation>
    <scope>NUCLEOTIDE SEQUENCE</scope>
    <source>
        <strain evidence="8">BAD-6</strain>
    </source>
</reference>
<keyword evidence="4" id="KW-1133">Transmembrane helix</keyword>
<dbReference type="InterPro" id="IPR004089">
    <property type="entry name" value="MCPsignal_dom"/>
</dbReference>
<accession>A0A8J8B249</accession>
<feature type="domain" description="HAMP" evidence="7">
    <location>
        <begin position="63"/>
        <end position="115"/>
    </location>
</feature>